<evidence type="ECO:0000313" key="3">
    <source>
        <dbReference type="EMBL" id="MCA9756768.1"/>
    </source>
</evidence>
<evidence type="ECO:0000259" key="1">
    <source>
        <dbReference type="Pfam" id="PF07995"/>
    </source>
</evidence>
<name>A0A956NF93_UNCEI</name>
<proteinExistence type="predicted"/>
<feature type="domain" description="FlgD/Vpr Ig-like" evidence="2">
    <location>
        <begin position="425"/>
        <end position="493"/>
    </location>
</feature>
<dbReference type="Gene3D" id="2.60.40.4070">
    <property type="match status" value="1"/>
</dbReference>
<dbReference type="PANTHER" id="PTHR19328:SF75">
    <property type="entry name" value="ALDOSE SUGAR DEHYDROGENASE YLII"/>
    <property type="match status" value="1"/>
</dbReference>
<dbReference type="InterPro" id="IPR011042">
    <property type="entry name" value="6-blade_b-propeller_TolB-like"/>
</dbReference>
<dbReference type="Pfam" id="PF13860">
    <property type="entry name" value="FlgD_ig"/>
    <property type="match status" value="1"/>
</dbReference>
<dbReference type="PANTHER" id="PTHR19328">
    <property type="entry name" value="HEDGEHOG-INTERACTING PROTEIN"/>
    <property type="match status" value="1"/>
</dbReference>
<dbReference type="InterPro" id="IPR025965">
    <property type="entry name" value="FlgD/Vpr_Ig-like"/>
</dbReference>
<reference evidence="3" key="1">
    <citation type="submission" date="2020-04" db="EMBL/GenBank/DDBJ databases">
        <authorList>
            <person name="Zhang T."/>
        </authorList>
    </citation>
    <scope>NUCLEOTIDE SEQUENCE</scope>
    <source>
        <strain evidence="3">HKST-UBA02</strain>
    </source>
</reference>
<comment type="caution">
    <text evidence="3">The sequence shown here is derived from an EMBL/GenBank/DDBJ whole genome shotgun (WGS) entry which is preliminary data.</text>
</comment>
<dbReference type="SUPFAM" id="SSF50952">
    <property type="entry name" value="Soluble quinoprotein glucose dehydrogenase"/>
    <property type="match status" value="1"/>
</dbReference>
<gene>
    <name evidence="3" type="ORF">KDA27_13265</name>
</gene>
<sequence length="506" mass="54006">MLHRAAHRGGRPAAAAFLTLALFFALVLTSPKSASAWGTVQVATGVSQIIYIKGINYPGIGEITYYVRQNGFIHVAVNGTMQPDPFLDIDSLVFTSGERGLLGFALHPDFVNNGEFFVHYSRNGDGATQVARYTLDGGDPLNGDEASGNVFLTVAQPFSNHNGGWIDFGPDGYLYISLGDGGSAGDPGNRAQDGNTLLGKMLRIDVDNGSPYGIPADNPFVGAGDGFLDEIWSYGLRNAWRNSFDRATGDLWIGDVGQNAWEEVDFEPANTPGRNYGWRRMEGLVCFNPSSGCNDGTLTLPIHVYSHALGISITGGYVFRDPSVPALNGLYIFADYGTGRIWSLSHDGNGGNVVVTERTSEFSPSTDGFTINTVTSFGEGPNGELYLGDYGGQVYKVIPDPADTGEVVVDPTLGLRIDLASSNPFSAASPLEFAINLPADGSLSVAIVDALGREVRAFTSGQQSAGRKSFVWNGRTNDGDFAPSGVYFLRAVGDRQIASQKVSFVR</sequence>
<evidence type="ECO:0000259" key="2">
    <source>
        <dbReference type="Pfam" id="PF13860"/>
    </source>
</evidence>
<protein>
    <submittedName>
        <fullName evidence="3">PQQ-dependent sugar dehydrogenase</fullName>
    </submittedName>
</protein>
<accession>A0A956NF93</accession>
<evidence type="ECO:0000313" key="4">
    <source>
        <dbReference type="Proteomes" id="UP000739538"/>
    </source>
</evidence>
<dbReference type="Proteomes" id="UP000739538">
    <property type="component" value="Unassembled WGS sequence"/>
</dbReference>
<feature type="domain" description="Glucose/Sorbosone dehydrogenase" evidence="1">
    <location>
        <begin position="76"/>
        <end position="359"/>
    </location>
</feature>
<dbReference type="Pfam" id="PF07995">
    <property type="entry name" value="GSDH"/>
    <property type="match status" value="1"/>
</dbReference>
<dbReference type="InterPro" id="IPR012938">
    <property type="entry name" value="Glc/Sorbosone_DH"/>
</dbReference>
<dbReference type="Gene3D" id="2.120.10.30">
    <property type="entry name" value="TolB, C-terminal domain"/>
    <property type="match status" value="1"/>
</dbReference>
<dbReference type="InterPro" id="IPR011041">
    <property type="entry name" value="Quinoprot_gluc/sorb_DH_b-prop"/>
</dbReference>
<dbReference type="EMBL" id="JAGQHS010000066">
    <property type="protein sequence ID" value="MCA9756768.1"/>
    <property type="molecule type" value="Genomic_DNA"/>
</dbReference>
<reference evidence="3" key="2">
    <citation type="journal article" date="2021" name="Microbiome">
        <title>Successional dynamics and alternative stable states in a saline activated sludge microbial community over 9 years.</title>
        <authorList>
            <person name="Wang Y."/>
            <person name="Ye J."/>
            <person name="Ju F."/>
            <person name="Liu L."/>
            <person name="Boyd J.A."/>
            <person name="Deng Y."/>
            <person name="Parks D.H."/>
            <person name="Jiang X."/>
            <person name="Yin X."/>
            <person name="Woodcroft B.J."/>
            <person name="Tyson G.W."/>
            <person name="Hugenholtz P."/>
            <person name="Polz M.F."/>
            <person name="Zhang T."/>
        </authorList>
    </citation>
    <scope>NUCLEOTIDE SEQUENCE</scope>
    <source>
        <strain evidence="3">HKST-UBA02</strain>
    </source>
</reference>
<organism evidence="3 4">
    <name type="scientific">Eiseniibacteriota bacterium</name>
    <dbReference type="NCBI Taxonomy" id="2212470"/>
    <lineage>
        <taxon>Bacteria</taxon>
        <taxon>Candidatus Eiseniibacteriota</taxon>
    </lineage>
</organism>
<dbReference type="AlphaFoldDB" id="A0A956NF93"/>